<reference evidence="1 2" key="1">
    <citation type="submission" date="2017-11" db="EMBL/GenBank/DDBJ databases">
        <title>Genome-resolved metagenomics identifies genetic mobility, metabolic interactions, and unexpected diversity in perchlorate-reducing communities.</title>
        <authorList>
            <person name="Barnum T.P."/>
            <person name="Figueroa I.A."/>
            <person name="Carlstrom C.I."/>
            <person name="Lucas L.N."/>
            <person name="Engelbrektson A.L."/>
            <person name="Coates J.D."/>
        </authorList>
    </citation>
    <scope>NUCLEOTIDE SEQUENCE [LARGE SCALE GENOMIC DNA]</scope>
    <source>
        <strain evidence="1">BM706</strain>
    </source>
</reference>
<evidence type="ECO:0000313" key="1">
    <source>
        <dbReference type="EMBL" id="PLX19301.1"/>
    </source>
</evidence>
<proteinExistence type="predicted"/>
<dbReference type="AlphaFoldDB" id="A0A2N5ZKZ8"/>
<evidence type="ECO:0000313" key="2">
    <source>
        <dbReference type="Proteomes" id="UP000234857"/>
    </source>
</evidence>
<accession>A0A2N5ZKZ8</accession>
<dbReference type="Proteomes" id="UP000234857">
    <property type="component" value="Unassembled WGS sequence"/>
</dbReference>
<dbReference type="EMBL" id="PKTG01000035">
    <property type="protein sequence ID" value="PLX19301.1"/>
    <property type="molecule type" value="Genomic_DNA"/>
</dbReference>
<organism evidence="1 2">
    <name type="scientific">Muiribacterium halophilum</name>
    <dbReference type="NCBI Taxonomy" id="2053465"/>
    <lineage>
        <taxon>Bacteria</taxon>
        <taxon>Candidatus Muiribacteriota</taxon>
        <taxon>Candidatus Muiribacteriia</taxon>
        <taxon>Candidatus Muiribacteriales</taxon>
        <taxon>Candidatus Muiribacteriaceae</taxon>
        <taxon>Candidatus Muiribacterium</taxon>
    </lineage>
</organism>
<sequence>MNRNINNIGILDIRNATSKEIKGIGEIQNVGILIYSNDTSEFLNELTIRNIGCSVKIDEDFVPITGGFRISKEYLSSIKSDVNLVIAGQLTVDKDLPANDIKEKISNIVVSGDIICPEKLLSVIQKKARIFSGAIRTFNDETRLIVGRVNISDEYLSSLDDNTILSISGIIELSKKIDLELLLKKVKRLDLCGKVILKEEYIKYFLSRIKGNVNTVVIPRGYSYIKDDILIDRFSIRNFKEDKIFTAGNIIIKRGLSVERFVKTFKSIYCEGVVICPDESADDIYDVFDKVNKFITYKGRLVEVDGEYILTTSELKFSDENIVYLVNGILDVEKGLSIEAMKKIEAFINFGMISVYKEQFGIIQTKTVIKEGVITSKEEEDETSGTVGHLVL</sequence>
<protein>
    <submittedName>
        <fullName evidence="1">Uncharacterized protein</fullName>
    </submittedName>
</protein>
<comment type="caution">
    <text evidence="1">The sequence shown here is derived from an EMBL/GenBank/DDBJ whole genome shotgun (WGS) entry which is preliminary data.</text>
</comment>
<name>A0A2N5ZKZ8_MUIH1</name>
<gene>
    <name evidence="1" type="ORF">C0601_02290</name>
</gene>